<dbReference type="InterPro" id="IPR001107">
    <property type="entry name" value="Band_7"/>
</dbReference>
<dbReference type="PANTHER" id="PTHR13806">
    <property type="entry name" value="FLOTILLIN-RELATED"/>
    <property type="match status" value="1"/>
</dbReference>
<dbReference type="OrthoDB" id="6080404at2759"/>
<feature type="compositionally biased region" description="Polar residues" evidence="8">
    <location>
        <begin position="1"/>
        <end position="22"/>
    </location>
</feature>
<keyword evidence="4" id="KW-0433">Leucine-rich repeat</keyword>
<dbReference type="Proteomes" id="UP000789570">
    <property type="component" value="Unassembled WGS sequence"/>
</dbReference>
<dbReference type="PANTHER" id="PTHR13806:SF31">
    <property type="entry name" value="FLOTILLIN-LIKE PROTEIN 1-RELATED"/>
    <property type="match status" value="1"/>
</dbReference>
<dbReference type="AlphaFoldDB" id="A0A9N8WA43"/>
<dbReference type="CDD" id="cd03399">
    <property type="entry name" value="SPFH_flotillin"/>
    <property type="match status" value="1"/>
</dbReference>
<dbReference type="Gene3D" id="3.80.10.10">
    <property type="entry name" value="Ribonuclease Inhibitor"/>
    <property type="match status" value="1"/>
</dbReference>
<dbReference type="GO" id="GO:0005886">
    <property type="term" value="C:plasma membrane"/>
    <property type="evidence" value="ECO:0007669"/>
    <property type="project" value="UniProtKB-SubCell"/>
</dbReference>
<reference evidence="11" key="1">
    <citation type="submission" date="2021-06" db="EMBL/GenBank/DDBJ databases">
        <authorList>
            <person name="Kallberg Y."/>
            <person name="Tangrot J."/>
            <person name="Rosling A."/>
        </authorList>
    </citation>
    <scope>NUCLEOTIDE SEQUENCE</scope>
    <source>
        <strain evidence="11">UK204</strain>
    </source>
</reference>
<proteinExistence type="inferred from homology"/>
<keyword evidence="9" id="KW-1133">Transmembrane helix</keyword>
<evidence type="ECO:0000256" key="4">
    <source>
        <dbReference type="ARBA" id="ARBA00022614"/>
    </source>
</evidence>
<evidence type="ECO:0000256" key="5">
    <source>
        <dbReference type="ARBA" id="ARBA00022737"/>
    </source>
</evidence>
<name>A0A9N8WA43_9GLOM</name>
<evidence type="ECO:0000256" key="8">
    <source>
        <dbReference type="SAM" id="MobiDB-lite"/>
    </source>
</evidence>
<organism evidence="11 12">
    <name type="scientific">Funneliformis caledonium</name>
    <dbReference type="NCBI Taxonomy" id="1117310"/>
    <lineage>
        <taxon>Eukaryota</taxon>
        <taxon>Fungi</taxon>
        <taxon>Fungi incertae sedis</taxon>
        <taxon>Mucoromycota</taxon>
        <taxon>Glomeromycotina</taxon>
        <taxon>Glomeromycetes</taxon>
        <taxon>Glomerales</taxon>
        <taxon>Glomeraceae</taxon>
        <taxon>Funneliformis</taxon>
    </lineage>
</organism>
<keyword evidence="6 9" id="KW-0472">Membrane</keyword>
<dbReference type="Pfam" id="PF00560">
    <property type="entry name" value="LRR_1"/>
    <property type="match status" value="2"/>
</dbReference>
<protein>
    <submittedName>
        <fullName evidence="11">13652_t:CDS:1</fullName>
    </submittedName>
</protein>
<evidence type="ECO:0000313" key="12">
    <source>
        <dbReference type="Proteomes" id="UP000789570"/>
    </source>
</evidence>
<evidence type="ECO:0000256" key="3">
    <source>
        <dbReference type="ARBA" id="ARBA00022475"/>
    </source>
</evidence>
<evidence type="ECO:0000313" key="11">
    <source>
        <dbReference type="EMBL" id="CAG8482697.1"/>
    </source>
</evidence>
<dbReference type="Pfam" id="PF01145">
    <property type="entry name" value="Band_7"/>
    <property type="match status" value="1"/>
</dbReference>
<evidence type="ECO:0000256" key="6">
    <source>
        <dbReference type="ARBA" id="ARBA00023136"/>
    </source>
</evidence>
<dbReference type="InterPro" id="IPR036013">
    <property type="entry name" value="Band_7/SPFH_dom_sf"/>
</dbReference>
<dbReference type="InterPro" id="IPR027705">
    <property type="entry name" value="Flotillin_fam"/>
</dbReference>
<keyword evidence="3" id="KW-1003">Cell membrane</keyword>
<keyword evidence="5" id="KW-0677">Repeat</keyword>
<evidence type="ECO:0000259" key="10">
    <source>
        <dbReference type="Pfam" id="PF01145"/>
    </source>
</evidence>
<sequence length="825" mass="91906">MTLNPYNSTPRTSSTPEGSNITVEGELDRQAGYSFNRHNRNESEITVESSAFSSDSETEENHKRLKRKKRVVSETNSPPPNRKPFKMWLIKLFSYLPWSKKTKKSKDPSSSLPTHTVQKEKEKRSCCSIFLWIMIIMLLSSIMANLIALDIMYVRIPSQNETTVVQEDNTSAVVCSTLLGSPGELLKLFPCDQCLNSGKQFYNVTSFCVLKSIWLNSINQTRMEALNWMKDSNYCGWGGVKCDDSKNIIELKFTFPFVARAITSVIGELNTLKKLTITGDGKVPNGALLANYFKLENLEEMSLISTGFTGPIPNNLGKMTSLRSLKIVNNTQLGGPIPSEISSLKSLKELDLSNNQLSGAIPESLGTLDLNNLSLSGNSLTGDVPNNICQKSYASCNLANNQLTATNCGECSFADPSQYLVKTGALVKDVSIKKKGWVLPFQRSTFFDITPANYTLQLQAMSAEKLEFNLPAVFTIGPKDEQNSLERYAKLLAANDKNSDHVKELVRGIIEGETRVIAAAMTMEEIFQERKGFKDQVIKNVQAELDQFGLFIYNANVKQLQDTQGSEYFAYMRMKTHEGAVNQAKVDVAEAKYRGDVGAKDREGLTRRETSKIESETILVENERQVSVAQANMNLATKKSEFDRATKIAAIESEQAAKIRESELQKEVEERRLLSETERLRVQYVSKATAEFEAAKANANARLYEKQKEAEAELYKKQKEAEGLLAVYNAQAQGIKNLMEAFGGDRNAAIQYIMIERGVYQQLAKENASAIKGLNPKITVWNTGNEEPSANPVANIFQSLPPLLSTIQEQTGISPPNWLAQMPNK</sequence>
<feature type="compositionally biased region" description="Polar residues" evidence="8">
    <location>
        <begin position="44"/>
        <end position="55"/>
    </location>
</feature>
<dbReference type="SUPFAM" id="SSF117892">
    <property type="entry name" value="Band 7/SPFH domain"/>
    <property type="match status" value="1"/>
</dbReference>
<comment type="subcellular location">
    <subcellularLocation>
        <location evidence="1">Cell membrane</location>
    </subcellularLocation>
</comment>
<keyword evidence="9" id="KW-0812">Transmembrane</keyword>
<feature type="transmembrane region" description="Helical" evidence="9">
    <location>
        <begin position="129"/>
        <end position="154"/>
    </location>
</feature>
<evidence type="ECO:0000256" key="7">
    <source>
        <dbReference type="RuleBase" id="RU366054"/>
    </source>
</evidence>
<dbReference type="SUPFAM" id="SSF52058">
    <property type="entry name" value="L domain-like"/>
    <property type="match status" value="1"/>
</dbReference>
<comment type="similarity">
    <text evidence="2 7">Belongs to the band 7/mec-2 family. Flotillin subfamily.</text>
</comment>
<keyword evidence="12" id="KW-1185">Reference proteome</keyword>
<evidence type="ECO:0000256" key="1">
    <source>
        <dbReference type="ARBA" id="ARBA00004236"/>
    </source>
</evidence>
<dbReference type="InterPro" id="IPR032675">
    <property type="entry name" value="LRR_dom_sf"/>
</dbReference>
<evidence type="ECO:0000256" key="9">
    <source>
        <dbReference type="SAM" id="Phobius"/>
    </source>
</evidence>
<gene>
    <name evidence="11" type="ORF">FCALED_LOCUS2797</name>
</gene>
<dbReference type="EMBL" id="CAJVPQ010000451">
    <property type="protein sequence ID" value="CAG8482697.1"/>
    <property type="molecule type" value="Genomic_DNA"/>
</dbReference>
<dbReference type="InterPro" id="IPR001611">
    <property type="entry name" value="Leu-rich_rpt"/>
</dbReference>
<feature type="region of interest" description="Disordered" evidence="8">
    <location>
        <begin position="1"/>
        <end position="83"/>
    </location>
</feature>
<feature type="domain" description="Band 7" evidence="10">
    <location>
        <begin position="415"/>
        <end position="591"/>
    </location>
</feature>
<dbReference type="Gene3D" id="3.30.479.30">
    <property type="entry name" value="Band 7 domain"/>
    <property type="match status" value="1"/>
</dbReference>
<evidence type="ECO:0000256" key="2">
    <source>
        <dbReference type="ARBA" id="ARBA00007161"/>
    </source>
</evidence>
<comment type="caution">
    <text evidence="11">The sequence shown here is derived from an EMBL/GenBank/DDBJ whole genome shotgun (WGS) entry which is preliminary data.</text>
</comment>
<dbReference type="FunFam" id="3.80.10.10:FF:000041">
    <property type="entry name" value="LRR receptor-like serine/threonine-protein kinase ERECTA"/>
    <property type="match status" value="1"/>
</dbReference>
<accession>A0A9N8WA43</accession>